<feature type="non-terminal residue" evidence="2">
    <location>
        <position position="1"/>
    </location>
</feature>
<gene>
    <name evidence="2" type="ORF">BSAL_63805</name>
</gene>
<evidence type="ECO:0000313" key="3">
    <source>
        <dbReference type="Proteomes" id="UP000051952"/>
    </source>
</evidence>
<dbReference type="VEuPathDB" id="TriTrypDB:BSAL_63805"/>
<protein>
    <submittedName>
        <fullName evidence="2">Uncharacterized protein</fullName>
    </submittedName>
</protein>
<name>A0A0S4KHH0_BODSA</name>
<accession>A0A0S4KHH0</accession>
<dbReference type="AlphaFoldDB" id="A0A0S4KHH0"/>
<sequence>VSHANVAAETPPSSVRHQSSHEKRSSPSRMQSASARGFIPVSPIAFSIEFDGMNAVLLDQLSDASLNRIVDELQSVLYDAVRGPVPSKGSIRVERVLASEDSDSRTVVEGFIRGMRSASDRRLAIRLLVSYFRGPSADAIGLRLVQFPALVRDANAVSVRRMYINDVDVALLSLSSAQNSPTNNNNNHQKSLDRGQGSLAAFEARRTKLSMTSNQTQYAGLTRCVRSASYQTQYDIYPKHYRSGVPHQRNSSRSISTALPRQAVVSSHHNPHSVIAKSGGRAAAV</sequence>
<reference evidence="3" key="1">
    <citation type="submission" date="2015-09" db="EMBL/GenBank/DDBJ databases">
        <authorList>
            <consortium name="Pathogen Informatics"/>
        </authorList>
    </citation>
    <scope>NUCLEOTIDE SEQUENCE [LARGE SCALE GENOMIC DNA]</scope>
    <source>
        <strain evidence="3">Lake Konstanz</strain>
    </source>
</reference>
<keyword evidence="3" id="KW-1185">Reference proteome</keyword>
<evidence type="ECO:0000256" key="1">
    <source>
        <dbReference type="SAM" id="MobiDB-lite"/>
    </source>
</evidence>
<proteinExistence type="predicted"/>
<evidence type="ECO:0000313" key="2">
    <source>
        <dbReference type="EMBL" id="CUI13339.1"/>
    </source>
</evidence>
<feature type="region of interest" description="Disordered" evidence="1">
    <location>
        <begin position="1"/>
        <end position="34"/>
    </location>
</feature>
<dbReference type="Proteomes" id="UP000051952">
    <property type="component" value="Unassembled WGS sequence"/>
</dbReference>
<dbReference type="EMBL" id="CYKH01000362">
    <property type="protein sequence ID" value="CUI13339.1"/>
    <property type="molecule type" value="Genomic_DNA"/>
</dbReference>
<feature type="region of interest" description="Disordered" evidence="1">
    <location>
        <begin position="261"/>
        <end position="285"/>
    </location>
</feature>
<organism evidence="2 3">
    <name type="scientific">Bodo saltans</name>
    <name type="common">Flagellated protozoan</name>
    <dbReference type="NCBI Taxonomy" id="75058"/>
    <lineage>
        <taxon>Eukaryota</taxon>
        <taxon>Discoba</taxon>
        <taxon>Euglenozoa</taxon>
        <taxon>Kinetoplastea</taxon>
        <taxon>Metakinetoplastina</taxon>
        <taxon>Eubodonida</taxon>
        <taxon>Bodonidae</taxon>
        <taxon>Bodo</taxon>
    </lineage>
</organism>